<dbReference type="AlphaFoldDB" id="W4LZP8"/>
<evidence type="ECO:0000259" key="1">
    <source>
        <dbReference type="PROSITE" id="PS51781"/>
    </source>
</evidence>
<dbReference type="EMBL" id="AZHW01000066">
    <property type="protein sequence ID" value="ETX03216.1"/>
    <property type="molecule type" value="Genomic_DNA"/>
</dbReference>
<keyword evidence="3" id="KW-1185">Reference proteome</keyword>
<evidence type="ECO:0000313" key="2">
    <source>
        <dbReference type="EMBL" id="ETX03216.1"/>
    </source>
</evidence>
<reference evidence="2 3" key="1">
    <citation type="journal article" date="2014" name="Nature">
        <title>An environmental bacterial taxon with a large and distinct metabolic repertoire.</title>
        <authorList>
            <person name="Wilson M.C."/>
            <person name="Mori T."/>
            <person name="Ruckert C."/>
            <person name="Uria A.R."/>
            <person name="Helf M.J."/>
            <person name="Takada K."/>
            <person name="Gernert C."/>
            <person name="Steffens U.A."/>
            <person name="Heycke N."/>
            <person name="Schmitt S."/>
            <person name="Rinke C."/>
            <person name="Helfrich E.J."/>
            <person name="Brachmann A.O."/>
            <person name="Gurgui C."/>
            <person name="Wakimoto T."/>
            <person name="Kracht M."/>
            <person name="Crusemann M."/>
            <person name="Hentschel U."/>
            <person name="Abe I."/>
            <person name="Matsunaga S."/>
            <person name="Kalinowski J."/>
            <person name="Takeyama H."/>
            <person name="Piel J."/>
        </authorList>
    </citation>
    <scope>NUCLEOTIDE SEQUENCE [LARGE SCALE GENOMIC DNA]</scope>
    <source>
        <strain evidence="3">TSY1</strain>
    </source>
</reference>
<dbReference type="Gene3D" id="2.30.30.40">
    <property type="entry name" value="SH3 Domains"/>
    <property type="match status" value="1"/>
</dbReference>
<dbReference type="InterPro" id="IPR003646">
    <property type="entry name" value="SH3-like_bac-type"/>
</dbReference>
<dbReference type="Pfam" id="PF08239">
    <property type="entry name" value="SH3_3"/>
    <property type="match status" value="1"/>
</dbReference>
<sequence length="191" mass="22197">MIIGCWLFLLSSLLLMSLPTPKLYAQDVYYVNSPSTDLNVRLGPGTEHGVVTRLPHGTPVFVQDRNRLWLRIVAPGRGIEGWVLQRYLANQPPGDPPTPGELNRSEERKRFERLRRKGVIRVQTANANGVVRIRMSHLIWQRFNRRQQRNFLERVSRLYRGSVFELRDNRGITRSRLRTKGPDAPRFESLN</sequence>
<proteinExistence type="predicted"/>
<dbReference type="Proteomes" id="UP000019141">
    <property type="component" value="Unassembled WGS sequence"/>
</dbReference>
<comment type="caution">
    <text evidence="2">The sequence shown here is derived from an EMBL/GenBank/DDBJ whole genome shotgun (WGS) entry which is preliminary data.</text>
</comment>
<dbReference type="SMART" id="SM00287">
    <property type="entry name" value="SH3b"/>
    <property type="match status" value="1"/>
</dbReference>
<protein>
    <recommendedName>
        <fullName evidence="1">SH3b domain-containing protein</fullName>
    </recommendedName>
</protein>
<gene>
    <name evidence="2" type="ORF">ETSY1_00665</name>
</gene>
<dbReference type="HOGENOM" id="CLU_1479482_0_0_7"/>
<organism evidence="2 3">
    <name type="scientific">Entotheonella factor</name>
    <dbReference type="NCBI Taxonomy" id="1429438"/>
    <lineage>
        <taxon>Bacteria</taxon>
        <taxon>Pseudomonadati</taxon>
        <taxon>Nitrospinota/Tectimicrobiota group</taxon>
        <taxon>Candidatus Tectimicrobiota</taxon>
        <taxon>Candidatus Entotheonellia</taxon>
        <taxon>Candidatus Entotheonellales</taxon>
        <taxon>Candidatus Entotheonellaceae</taxon>
        <taxon>Candidatus Entotheonella</taxon>
    </lineage>
</organism>
<feature type="domain" description="SH3b" evidence="1">
    <location>
        <begin position="26"/>
        <end position="92"/>
    </location>
</feature>
<evidence type="ECO:0000313" key="3">
    <source>
        <dbReference type="Proteomes" id="UP000019141"/>
    </source>
</evidence>
<accession>W4LZP8</accession>
<dbReference type="PROSITE" id="PS51781">
    <property type="entry name" value="SH3B"/>
    <property type="match status" value="1"/>
</dbReference>
<name>W4LZP8_ENTF1</name>